<dbReference type="KEGG" id="rci:RCIA164"/>
<name>Q0W2P9_METAR</name>
<organism evidence="1 2">
    <name type="scientific">Methanocella arvoryzae (strain DSM 22066 / NBRC 105507 / MRE50)</name>
    <dbReference type="NCBI Taxonomy" id="351160"/>
    <lineage>
        <taxon>Archaea</taxon>
        <taxon>Methanobacteriati</taxon>
        <taxon>Methanobacteriota</taxon>
        <taxon>Stenosarchaea group</taxon>
        <taxon>Methanomicrobia</taxon>
        <taxon>Methanocellales</taxon>
        <taxon>Methanocellaceae</taxon>
        <taxon>Methanocella</taxon>
    </lineage>
</organism>
<dbReference type="Proteomes" id="UP000000663">
    <property type="component" value="Chromosome"/>
</dbReference>
<proteinExistence type="predicted"/>
<keyword evidence="2" id="KW-1185">Reference proteome</keyword>
<accession>Q0W2P9</accession>
<dbReference type="STRING" id="351160.RCIA164"/>
<gene>
    <name evidence="1" type="ORF">RCIA164</name>
</gene>
<evidence type="ECO:0000313" key="1">
    <source>
        <dbReference type="EMBL" id="CAJ37344.1"/>
    </source>
</evidence>
<dbReference type="EMBL" id="AM114193">
    <property type="protein sequence ID" value="CAJ37344.1"/>
    <property type="molecule type" value="Genomic_DNA"/>
</dbReference>
<evidence type="ECO:0000313" key="2">
    <source>
        <dbReference type="Proteomes" id="UP000000663"/>
    </source>
</evidence>
<reference evidence="1 2" key="1">
    <citation type="journal article" date="2006" name="Science">
        <title>Genome of rice cluster I archaea -- the key methane producers in the rice rhizosphere.</title>
        <authorList>
            <person name="Erkel C."/>
            <person name="Kube M."/>
            <person name="Reinhardt R."/>
            <person name="Liesack W."/>
        </authorList>
    </citation>
    <scope>NUCLEOTIDE SEQUENCE [LARGE SCALE GENOMIC DNA]</scope>
    <source>
        <strain evidence="2">DSM 22066 / NBRC 105507 / MRE50</strain>
    </source>
</reference>
<sequence>MALCESKIPPSTRWMINGDFQVEAMKNRKLALCESKIPPSPPRSQARQVLIFHRTPGNIFYDRHNSDRKSPWRAWPLGELGGISTLAETTSFS</sequence>
<protein>
    <submittedName>
        <fullName evidence="1">Uncharacterized protein</fullName>
    </submittedName>
</protein>
<dbReference type="AlphaFoldDB" id="Q0W2P9"/>